<dbReference type="Proteomes" id="UP000247233">
    <property type="component" value="Unassembled WGS sequence"/>
</dbReference>
<evidence type="ECO:0000313" key="2">
    <source>
        <dbReference type="Proteomes" id="UP000247233"/>
    </source>
</evidence>
<dbReference type="AlphaFoldDB" id="A0A317VJB8"/>
<accession>A0A317VJB8</accession>
<comment type="caution">
    <text evidence="1">The sequence shown here is derived from an EMBL/GenBank/DDBJ whole genome shotgun (WGS) entry which is preliminary data.</text>
</comment>
<protein>
    <submittedName>
        <fullName evidence="1">Uncharacterized protein</fullName>
    </submittedName>
</protein>
<dbReference type="RefSeq" id="XP_025397080.1">
    <property type="nucleotide sequence ID" value="XM_025537844.1"/>
</dbReference>
<evidence type="ECO:0000313" key="1">
    <source>
        <dbReference type="EMBL" id="PWY74433.1"/>
    </source>
</evidence>
<sequence>MIAIAGAWCPSATATISLGGGEELQFPEIQNPPPPGFSASPRIIISHAAAILNYPHHLSPIIHTRVSRSGFSFPARLKPFPANTGLYRVSTRHSLIAWPMTSTTAEPRDRSIPLQ</sequence>
<reference evidence="1 2" key="1">
    <citation type="submission" date="2016-12" db="EMBL/GenBank/DDBJ databases">
        <title>The genomes of Aspergillus section Nigri reveals drivers in fungal speciation.</title>
        <authorList>
            <consortium name="DOE Joint Genome Institute"/>
            <person name="Vesth T.C."/>
            <person name="Nybo J."/>
            <person name="Theobald S."/>
            <person name="Brandl J."/>
            <person name="Frisvad J.C."/>
            <person name="Nielsen K.F."/>
            <person name="Lyhne E.K."/>
            <person name="Kogle M.E."/>
            <person name="Kuo A."/>
            <person name="Riley R."/>
            <person name="Clum A."/>
            <person name="Nolan M."/>
            <person name="Lipzen A."/>
            <person name="Salamov A."/>
            <person name="Henrissat B."/>
            <person name="Wiebenga A."/>
            <person name="De Vries R.P."/>
            <person name="Grigoriev I.V."/>
            <person name="Mortensen U.H."/>
            <person name="Andersen M.R."/>
            <person name="Baker S.E."/>
        </authorList>
    </citation>
    <scope>NUCLEOTIDE SEQUENCE [LARGE SCALE GENOMIC DNA]</scope>
    <source>
        <strain evidence="1 2">CBS 117.55</strain>
    </source>
</reference>
<gene>
    <name evidence="1" type="ORF">BO70DRAFT_106901</name>
</gene>
<dbReference type="GeneID" id="37060081"/>
<name>A0A317VJB8_9EURO</name>
<dbReference type="VEuPathDB" id="FungiDB:BO70DRAFT_106901"/>
<keyword evidence="2" id="KW-1185">Reference proteome</keyword>
<organism evidence="1 2">
    <name type="scientific">Aspergillus heteromorphus CBS 117.55</name>
    <dbReference type="NCBI Taxonomy" id="1448321"/>
    <lineage>
        <taxon>Eukaryota</taxon>
        <taxon>Fungi</taxon>
        <taxon>Dikarya</taxon>
        <taxon>Ascomycota</taxon>
        <taxon>Pezizomycotina</taxon>
        <taxon>Eurotiomycetes</taxon>
        <taxon>Eurotiomycetidae</taxon>
        <taxon>Eurotiales</taxon>
        <taxon>Aspergillaceae</taxon>
        <taxon>Aspergillus</taxon>
        <taxon>Aspergillus subgen. Circumdati</taxon>
    </lineage>
</organism>
<proteinExistence type="predicted"/>
<dbReference type="EMBL" id="MSFL01000023">
    <property type="protein sequence ID" value="PWY74433.1"/>
    <property type="molecule type" value="Genomic_DNA"/>
</dbReference>